<name>A0ABU1GA88_9GAMM</name>
<dbReference type="EC" id="3.1.3.-" evidence="7"/>
<dbReference type="PIRSF" id="PIRSF004682">
    <property type="entry name" value="GmhB"/>
    <property type="match status" value="1"/>
</dbReference>
<dbReference type="RefSeq" id="WP_230445396.1">
    <property type="nucleotide sequence ID" value="NZ_JARWAI010000003.1"/>
</dbReference>
<gene>
    <name evidence="8" type="primary">gmhB</name>
    <name evidence="8" type="ORF">QC815_05630</name>
</gene>
<keyword evidence="9" id="KW-1185">Reference proteome</keyword>
<dbReference type="InterPro" id="IPR006543">
    <property type="entry name" value="Histidinol-phos"/>
</dbReference>
<keyword evidence="4 7" id="KW-0378">Hydrolase</keyword>
<evidence type="ECO:0000256" key="7">
    <source>
        <dbReference type="PIRNR" id="PIRNR004682"/>
    </source>
</evidence>
<dbReference type="Gene3D" id="3.40.50.1000">
    <property type="entry name" value="HAD superfamily/HAD-like"/>
    <property type="match status" value="1"/>
</dbReference>
<dbReference type="Pfam" id="PF13242">
    <property type="entry name" value="Hydrolase_like"/>
    <property type="match status" value="1"/>
</dbReference>
<evidence type="ECO:0000313" key="8">
    <source>
        <dbReference type="EMBL" id="MDR5874401.1"/>
    </source>
</evidence>
<evidence type="ECO:0000256" key="6">
    <source>
        <dbReference type="ARBA" id="ARBA00031828"/>
    </source>
</evidence>
<dbReference type="InterPro" id="IPR004446">
    <property type="entry name" value="Heptose_bisP_phosphatase"/>
</dbReference>
<comment type="caution">
    <text evidence="8">The sequence shown here is derived from an EMBL/GenBank/DDBJ whole genome shotgun (WGS) entry which is preliminary data.</text>
</comment>
<dbReference type="GO" id="GO:0034200">
    <property type="term" value="F:D-glycero-beta-D-manno-heptose 1,7-bisphosphate 7-phosphatase activity"/>
    <property type="evidence" value="ECO:0007669"/>
    <property type="project" value="UniProtKB-EC"/>
</dbReference>
<dbReference type="Proteomes" id="UP001269267">
    <property type="component" value="Unassembled WGS sequence"/>
</dbReference>
<dbReference type="InterPro" id="IPR023214">
    <property type="entry name" value="HAD_sf"/>
</dbReference>
<protein>
    <recommendedName>
        <fullName evidence="6 7">D,D-heptose 1,7-bisphosphate phosphatase</fullName>
        <ecNumber evidence="7">3.1.3.-</ecNumber>
    </recommendedName>
</protein>
<dbReference type="CDD" id="cd07503">
    <property type="entry name" value="HAD_HisB-N"/>
    <property type="match status" value="1"/>
</dbReference>
<keyword evidence="3" id="KW-0479">Metal-binding</keyword>
<comment type="subcellular location">
    <subcellularLocation>
        <location evidence="1 7">Cytoplasm</location>
    </subcellularLocation>
</comment>
<evidence type="ECO:0000256" key="4">
    <source>
        <dbReference type="ARBA" id="ARBA00022801"/>
    </source>
</evidence>
<evidence type="ECO:0000256" key="2">
    <source>
        <dbReference type="ARBA" id="ARBA00022490"/>
    </source>
</evidence>
<dbReference type="PANTHER" id="PTHR42891">
    <property type="entry name" value="D-GLYCERO-BETA-D-MANNO-HEPTOSE-1,7-BISPHOSPHATE 7-PHOSPHATASE"/>
    <property type="match status" value="1"/>
</dbReference>
<proteinExistence type="inferred from homology"/>
<dbReference type="InterPro" id="IPR036412">
    <property type="entry name" value="HAD-like_sf"/>
</dbReference>
<dbReference type="EMBL" id="JARWAI010000003">
    <property type="protein sequence ID" value="MDR5874401.1"/>
    <property type="molecule type" value="Genomic_DNA"/>
</dbReference>
<organism evidence="8 9">
    <name type="scientific">Vreelandella gomseomensis</name>
    <dbReference type="NCBI Taxonomy" id="370766"/>
    <lineage>
        <taxon>Bacteria</taxon>
        <taxon>Pseudomonadati</taxon>
        <taxon>Pseudomonadota</taxon>
        <taxon>Gammaproteobacteria</taxon>
        <taxon>Oceanospirillales</taxon>
        <taxon>Halomonadaceae</taxon>
        <taxon>Vreelandella</taxon>
    </lineage>
</organism>
<dbReference type="SUPFAM" id="SSF56784">
    <property type="entry name" value="HAD-like"/>
    <property type="match status" value="1"/>
</dbReference>
<dbReference type="NCBIfam" id="TIGR01656">
    <property type="entry name" value="Histidinol-ppas"/>
    <property type="match status" value="1"/>
</dbReference>
<dbReference type="InterPro" id="IPR006549">
    <property type="entry name" value="HAD-SF_hydro_IIIA"/>
</dbReference>
<keyword evidence="2 7" id="KW-0963">Cytoplasm</keyword>
<sequence length="183" mass="19733">MLNASQLVILDRDGVINHDSDAYIKSLAEWIAYPNAIKAIARLSQAGFKVAVATNQSGIARGYYSEAALQAMHDHLEALVSAQGGQIAHIAYCPHGPDDQCECRKPLPGLLIQIQNALGLESLNGSWMVGDSLRDIQAGEAVGCRTALVRTGKGEKTLLNHIGLEKSAVFHDLAEFTNWLCQP</sequence>
<dbReference type="PANTHER" id="PTHR42891:SF1">
    <property type="entry name" value="D-GLYCERO-BETA-D-MANNO-HEPTOSE-1,7-BISPHOSPHATE 7-PHOSPHATASE"/>
    <property type="match status" value="1"/>
</dbReference>
<reference evidence="8 9" key="1">
    <citation type="submission" date="2023-04" db="EMBL/GenBank/DDBJ databases">
        <title>A long-awaited taxogenomic arrangement of the family Halomonadaceae.</title>
        <authorList>
            <person name="De La Haba R."/>
            <person name="Chuvochina M."/>
            <person name="Wittouck S."/>
            <person name="Arahal D.R."/>
            <person name="Sanchez-Porro C."/>
            <person name="Hugenholtz P."/>
            <person name="Ventosa A."/>
        </authorList>
    </citation>
    <scope>NUCLEOTIDE SEQUENCE [LARGE SCALE GENOMIC DNA]</scope>
    <source>
        <strain evidence="8 9">DSM 18042</strain>
    </source>
</reference>
<keyword evidence="5 7" id="KW-0119">Carbohydrate metabolism</keyword>
<dbReference type="NCBIfam" id="TIGR01662">
    <property type="entry name" value="HAD-SF-IIIA"/>
    <property type="match status" value="1"/>
</dbReference>
<comment type="similarity">
    <text evidence="7">Belongs to the gmhB family.</text>
</comment>
<accession>A0ABU1GA88</accession>
<evidence type="ECO:0000256" key="5">
    <source>
        <dbReference type="ARBA" id="ARBA00023277"/>
    </source>
</evidence>
<evidence type="ECO:0000256" key="1">
    <source>
        <dbReference type="ARBA" id="ARBA00004496"/>
    </source>
</evidence>
<evidence type="ECO:0000313" key="9">
    <source>
        <dbReference type="Proteomes" id="UP001269267"/>
    </source>
</evidence>
<evidence type="ECO:0000256" key="3">
    <source>
        <dbReference type="ARBA" id="ARBA00022723"/>
    </source>
</evidence>
<dbReference type="NCBIfam" id="NF006506">
    <property type="entry name" value="PRK08942.1"/>
    <property type="match status" value="1"/>
</dbReference>